<dbReference type="InterPro" id="IPR036462">
    <property type="entry name" value="Fumarylacetoacetase_N_sf"/>
</dbReference>
<dbReference type="GO" id="GO:0006559">
    <property type="term" value="P:L-phenylalanine catabolic process"/>
    <property type="evidence" value="ECO:0007669"/>
    <property type="project" value="UniProtKB-KW"/>
</dbReference>
<comment type="caution">
    <text evidence="17">The sequence shown here is derived from an EMBL/GenBank/DDBJ whole genome shotgun (WGS) entry which is preliminary data.</text>
</comment>
<evidence type="ECO:0000256" key="3">
    <source>
        <dbReference type="ARBA" id="ARBA00004782"/>
    </source>
</evidence>
<dbReference type="InterPro" id="IPR036663">
    <property type="entry name" value="Fumarylacetoacetase_C_sf"/>
</dbReference>
<comment type="cofactor">
    <cofactor evidence="2 13">
        <name>Mg(2+)</name>
        <dbReference type="ChEBI" id="CHEBI:18420"/>
    </cofactor>
</comment>
<dbReference type="Gene3D" id="3.90.850.10">
    <property type="entry name" value="Fumarylacetoacetase-like, C-terminal domain"/>
    <property type="match status" value="1"/>
</dbReference>
<feature type="binding site" evidence="13">
    <location>
        <position position="246"/>
    </location>
    <ligand>
        <name>Ca(2+)</name>
        <dbReference type="ChEBI" id="CHEBI:29108"/>
    </ligand>
</feature>
<protein>
    <recommendedName>
        <fullName evidence="4">fumarylacetoacetase</fullName>
        <ecNumber evidence="4">3.7.1.2</ecNumber>
    </recommendedName>
</protein>
<feature type="domain" description="Fumarylacetoacetase N-terminal" evidence="16">
    <location>
        <begin position="26"/>
        <end position="132"/>
    </location>
</feature>
<dbReference type="Proteomes" id="UP001161325">
    <property type="component" value="Unassembled WGS sequence"/>
</dbReference>
<feature type="binding site" evidence="12">
    <location>
        <position position="373"/>
    </location>
    <ligand>
        <name>substrate</name>
    </ligand>
</feature>
<name>A0AA37Q5L8_9BACT</name>
<dbReference type="Gene3D" id="2.30.30.230">
    <property type="entry name" value="Fumarylacetoacetase, N-terminal domain"/>
    <property type="match status" value="1"/>
</dbReference>
<evidence type="ECO:0000256" key="5">
    <source>
        <dbReference type="ARBA" id="ARBA00022723"/>
    </source>
</evidence>
<dbReference type="RefSeq" id="WP_284351467.1">
    <property type="nucleotide sequence ID" value="NZ_BRXS01000005.1"/>
</dbReference>
<feature type="binding site" evidence="12">
    <location>
        <position position="253"/>
    </location>
    <ligand>
        <name>substrate</name>
    </ligand>
</feature>
<dbReference type="InterPro" id="IPR015377">
    <property type="entry name" value="Fumarylacetoacetase_N"/>
</dbReference>
<evidence type="ECO:0000256" key="10">
    <source>
        <dbReference type="ARBA" id="ARBA00023232"/>
    </source>
</evidence>
<evidence type="ECO:0000256" key="13">
    <source>
        <dbReference type="PIRSR" id="PIRSR605959-3"/>
    </source>
</evidence>
<keyword evidence="8 13" id="KW-0460">Magnesium</keyword>
<evidence type="ECO:0000256" key="1">
    <source>
        <dbReference type="ARBA" id="ARBA00001913"/>
    </source>
</evidence>
<keyword evidence="18" id="KW-1185">Reference proteome</keyword>
<comment type="cofactor">
    <cofactor evidence="1 13">
        <name>Ca(2+)</name>
        <dbReference type="ChEBI" id="CHEBI:29108"/>
    </cofactor>
</comment>
<feature type="binding site" evidence="12">
    <location>
        <position position="156"/>
    </location>
    <ligand>
        <name>substrate</name>
    </ligand>
</feature>
<evidence type="ECO:0000256" key="14">
    <source>
        <dbReference type="SAM" id="MobiDB-lite"/>
    </source>
</evidence>
<keyword evidence="10" id="KW-0585">Phenylalanine catabolism</keyword>
<feature type="binding site" evidence="13">
    <location>
        <position position="212"/>
    </location>
    <ligand>
        <name>Ca(2+)</name>
        <dbReference type="ChEBI" id="CHEBI:29108"/>
    </ligand>
</feature>
<evidence type="ECO:0000256" key="7">
    <source>
        <dbReference type="ARBA" id="ARBA00022837"/>
    </source>
</evidence>
<evidence type="ECO:0000256" key="8">
    <source>
        <dbReference type="ARBA" id="ARBA00022842"/>
    </source>
</evidence>
<dbReference type="PANTHER" id="PTHR43069:SF2">
    <property type="entry name" value="FUMARYLACETOACETASE"/>
    <property type="match status" value="1"/>
</dbReference>
<evidence type="ECO:0000313" key="17">
    <source>
        <dbReference type="EMBL" id="GLC27019.1"/>
    </source>
</evidence>
<dbReference type="InterPro" id="IPR005959">
    <property type="entry name" value="Fumarylacetoacetase"/>
</dbReference>
<keyword evidence="7 13" id="KW-0106">Calcium</keyword>
<keyword evidence="5 13" id="KW-0479">Metal-binding</keyword>
<keyword evidence="9" id="KW-0828">Tyrosine catabolism</keyword>
<gene>
    <name evidence="17" type="primary">fahA</name>
    <name evidence="17" type="ORF">rosag_35320</name>
</gene>
<dbReference type="Pfam" id="PF01557">
    <property type="entry name" value="FAA_hydrolase"/>
    <property type="match status" value="1"/>
</dbReference>
<feature type="binding site" evidence="13">
    <location>
        <position position="140"/>
    </location>
    <ligand>
        <name>Ca(2+)</name>
        <dbReference type="ChEBI" id="CHEBI:29108"/>
    </ligand>
</feature>
<reference evidence="17" key="1">
    <citation type="submission" date="2022-08" db="EMBL/GenBank/DDBJ databases">
        <title>Draft genome sequencing of Roseisolibacter agri AW1220.</title>
        <authorList>
            <person name="Tobiishi Y."/>
            <person name="Tonouchi A."/>
        </authorList>
    </citation>
    <scope>NUCLEOTIDE SEQUENCE</scope>
    <source>
        <strain evidence="17">AW1220</strain>
    </source>
</reference>
<evidence type="ECO:0000256" key="9">
    <source>
        <dbReference type="ARBA" id="ARBA00022878"/>
    </source>
</evidence>
<feature type="binding site" evidence="13">
    <location>
        <position position="266"/>
    </location>
    <ligand>
        <name>Mg(2+)</name>
        <dbReference type="ChEBI" id="CHEBI:18420"/>
    </ligand>
</feature>
<evidence type="ECO:0000259" key="15">
    <source>
        <dbReference type="Pfam" id="PF01557"/>
    </source>
</evidence>
<evidence type="ECO:0000256" key="6">
    <source>
        <dbReference type="ARBA" id="ARBA00022801"/>
    </source>
</evidence>
<evidence type="ECO:0000256" key="4">
    <source>
        <dbReference type="ARBA" id="ARBA00012094"/>
    </source>
</evidence>
<feature type="binding site" evidence="13">
    <location>
        <position position="214"/>
    </location>
    <ligand>
        <name>Ca(2+)</name>
        <dbReference type="ChEBI" id="CHEBI:29108"/>
    </ligand>
</feature>
<comment type="pathway">
    <text evidence="3">Amino-acid degradation; L-phenylalanine degradation; acetoacetate and fumarate from L-phenylalanine: step 6/6.</text>
</comment>
<evidence type="ECO:0000256" key="2">
    <source>
        <dbReference type="ARBA" id="ARBA00001946"/>
    </source>
</evidence>
<evidence type="ECO:0000256" key="12">
    <source>
        <dbReference type="PIRSR" id="PIRSR605959-2"/>
    </source>
</evidence>
<feature type="binding site" evidence="12">
    <location>
        <position position="257"/>
    </location>
    <ligand>
        <name>substrate</name>
    </ligand>
</feature>
<dbReference type="EC" id="3.7.1.2" evidence="4"/>
<dbReference type="GO" id="GO:0006572">
    <property type="term" value="P:L-tyrosine catabolic process"/>
    <property type="evidence" value="ECO:0007669"/>
    <property type="project" value="UniProtKB-KW"/>
</dbReference>
<evidence type="ECO:0000256" key="11">
    <source>
        <dbReference type="PIRSR" id="PIRSR605959-1"/>
    </source>
</evidence>
<keyword evidence="6" id="KW-0378">Hydrolase</keyword>
<dbReference type="SUPFAM" id="SSF63433">
    <property type="entry name" value="Fumarylacetoacetate hydrolase, FAH, N-terminal domain"/>
    <property type="match status" value="1"/>
</dbReference>
<evidence type="ECO:0000313" key="18">
    <source>
        <dbReference type="Proteomes" id="UP001161325"/>
    </source>
</evidence>
<accession>A0AA37Q5L8</accession>
<dbReference type="GO" id="GO:0004334">
    <property type="term" value="F:fumarylacetoacetase activity"/>
    <property type="evidence" value="ECO:0007669"/>
    <property type="project" value="UniProtKB-EC"/>
</dbReference>
<dbReference type="Pfam" id="PF09298">
    <property type="entry name" value="FAA_hydrolase_N"/>
    <property type="match status" value="1"/>
</dbReference>
<feature type="active site" description="Proton acceptor" evidence="11">
    <location>
        <position position="147"/>
    </location>
</feature>
<dbReference type="SUPFAM" id="SSF56529">
    <property type="entry name" value="FAH"/>
    <property type="match status" value="1"/>
</dbReference>
<dbReference type="AlphaFoldDB" id="A0AA37Q5L8"/>
<dbReference type="GO" id="GO:1902000">
    <property type="term" value="P:homogentisate catabolic process"/>
    <property type="evidence" value="ECO:0007669"/>
    <property type="project" value="TreeGrafter"/>
</dbReference>
<proteinExistence type="predicted"/>
<feature type="region of interest" description="Disordered" evidence="14">
    <location>
        <begin position="182"/>
        <end position="203"/>
    </location>
</feature>
<feature type="binding site" evidence="13">
    <location>
        <position position="270"/>
    </location>
    <ligand>
        <name>Mg(2+)</name>
        <dbReference type="ChEBI" id="CHEBI:18420"/>
    </ligand>
</feature>
<dbReference type="NCBIfam" id="TIGR01266">
    <property type="entry name" value="fum_ac_acetase"/>
    <property type="match status" value="1"/>
</dbReference>
<dbReference type="PANTHER" id="PTHR43069">
    <property type="entry name" value="FUMARYLACETOACETASE"/>
    <property type="match status" value="1"/>
</dbReference>
<organism evidence="17 18">
    <name type="scientific">Roseisolibacter agri</name>
    <dbReference type="NCBI Taxonomy" id="2014610"/>
    <lineage>
        <taxon>Bacteria</taxon>
        <taxon>Pseudomonadati</taxon>
        <taxon>Gemmatimonadota</taxon>
        <taxon>Gemmatimonadia</taxon>
        <taxon>Gemmatimonadales</taxon>
        <taxon>Gemmatimonadaceae</taxon>
        <taxon>Roseisolibacter</taxon>
    </lineage>
</organism>
<dbReference type="GO" id="GO:0046872">
    <property type="term" value="F:metal ion binding"/>
    <property type="evidence" value="ECO:0007669"/>
    <property type="project" value="UniProtKB-KW"/>
</dbReference>
<dbReference type="InterPro" id="IPR011234">
    <property type="entry name" value="Fumarylacetoacetase-like_C"/>
</dbReference>
<dbReference type="EMBL" id="BRXS01000005">
    <property type="protein sequence ID" value="GLC27019.1"/>
    <property type="molecule type" value="Genomic_DNA"/>
</dbReference>
<feature type="binding site" evidence="12">
    <location>
        <position position="142"/>
    </location>
    <ligand>
        <name>substrate</name>
    </ligand>
</feature>
<feature type="binding site" evidence="13">
    <location>
        <position position="246"/>
    </location>
    <ligand>
        <name>Mg(2+)</name>
        <dbReference type="ChEBI" id="CHEBI:18420"/>
    </ligand>
</feature>
<feature type="domain" description="Fumarylacetoacetase-like C-terminal" evidence="15">
    <location>
        <begin position="139"/>
        <end position="436"/>
    </location>
</feature>
<sequence>MTDTNDPTLVSWVESAHDPATDFPIQNLPFGVFRRAGTTEMPRVGVAIGDQILDLCACLGESLFDELQESPVALACASPSLNTLMSLGRPHWTMLRRQVSRVLRAGGSPSRYDRDRAARILVPQAEAELFVPAEIGDYSDFYASVSHATNVGSMFRPDAPLLPNYKWVPIGYHGRASSIVASGTPVRRPTGQRKGANDDAPVVGPSRSLDYELELGAFVGPGTPLGARIPIDEAESHLFGLALLNDWSARDLQAWEYQPLGPFLAKSFATTVSPWVVTLEALEPFRVPARTRAAGDPQPLPYLTSVIDQARGGYDITVEAWLRTARMREADAPAVRLSQGAFADMYWTVAQLLTHHASNGCNMRPGDLLGSGTISGDARDARGCLLELTWRGAEPVALPGGETRAFLEDGDEVILRAHCAREGTARIGFGECRGVVTAAV</sequence>
<evidence type="ECO:0000259" key="16">
    <source>
        <dbReference type="Pfam" id="PF09298"/>
    </source>
</evidence>